<reference evidence="1" key="1">
    <citation type="submission" date="2014-09" db="EMBL/GenBank/DDBJ databases">
        <authorList>
            <person name="Magalhaes I.L.F."/>
            <person name="Oliveira U."/>
            <person name="Santos F.R."/>
            <person name="Vidigal T.H.D.A."/>
            <person name="Brescovit A.D."/>
            <person name="Santos A.J."/>
        </authorList>
    </citation>
    <scope>NUCLEOTIDE SEQUENCE</scope>
    <source>
        <tissue evidence="1">Shoot tissue taken approximately 20 cm above the soil surface</tissue>
    </source>
</reference>
<sequence length="25" mass="3066">MKPSDLKRLLGYWGLTQIHRMMFWG</sequence>
<reference evidence="1" key="2">
    <citation type="journal article" date="2015" name="Data Brief">
        <title>Shoot transcriptome of the giant reed, Arundo donax.</title>
        <authorList>
            <person name="Barrero R.A."/>
            <person name="Guerrero F.D."/>
            <person name="Moolhuijzen P."/>
            <person name="Goolsby J.A."/>
            <person name="Tidwell J."/>
            <person name="Bellgard S.E."/>
            <person name="Bellgard M.I."/>
        </authorList>
    </citation>
    <scope>NUCLEOTIDE SEQUENCE</scope>
    <source>
        <tissue evidence="1">Shoot tissue taken approximately 20 cm above the soil surface</tissue>
    </source>
</reference>
<proteinExistence type="predicted"/>
<dbReference type="EMBL" id="GBRH01200507">
    <property type="protein sequence ID" value="JAD97388.1"/>
    <property type="molecule type" value="Transcribed_RNA"/>
</dbReference>
<accession>A0A0A9EEE3</accession>
<name>A0A0A9EEE3_ARUDO</name>
<evidence type="ECO:0000313" key="1">
    <source>
        <dbReference type="EMBL" id="JAD97388.1"/>
    </source>
</evidence>
<protein>
    <submittedName>
        <fullName evidence="1">Uncharacterized protein</fullName>
    </submittedName>
</protein>
<dbReference type="AlphaFoldDB" id="A0A0A9EEE3"/>
<organism evidence="1">
    <name type="scientific">Arundo donax</name>
    <name type="common">Giant reed</name>
    <name type="synonym">Donax arundinaceus</name>
    <dbReference type="NCBI Taxonomy" id="35708"/>
    <lineage>
        <taxon>Eukaryota</taxon>
        <taxon>Viridiplantae</taxon>
        <taxon>Streptophyta</taxon>
        <taxon>Embryophyta</taxon>
        <taxon>Tracheophyta</taxon>
        <taxon>Spermatophyta</taxon>
        <taxon>Magnoliopsida</taxon>
        <taxon>Liliopsida</taxon>
        <taxon>Poales</taxon>
        <taxon>Poaceae</taxon>
        <taxon>PACMAD clade</taxon>
        <taxon>Arundinoideae</taxon>
        <taxon>Arundineae</taxon>
        <taxon>Arundo</taxon>
    </lineage>
</organism>